<keyword evidence="2" id="KW-1185">Reference proteome</keyword>
<accession>A0A8I2YE80</accession>
<evidence type="ECO:0000313" key="2">
    <source>
        <dbReference type="Proteomes" id="UP000683000"/>
    </source>
</evidence>
<comment type="caution">
    <text evidence="1">The sequence shown here is derived from an EMBL/GenBank/DDBJ whole genome shotgun (WGS) entry which is preliminary data.</text>
</comment>
<sequence>MVTAINNPPPKKVKCSEPKNVVACPSGQSAKSLDYYETDVEPDWFKKDPWQDGWKSKILPTLCLWARAQSNVWST</sequence>
<proteinExistence type="predicted"/>
<name>A0A8I2YE80_9AGAM</name>
<dbReference type="EMBL" id="JAGFBS010000055">
    <property type="protein sequence ID" value="KAG6370244.1"/>
    <property type="molecule type" value="Genomic_DNA"/>
</dbReference>
<evidence type="ECO:0000313" key="1">
    <source>
        <dbReference type="EMBL" id="KAG6370244.1"/>
    </source>
</evidence>
<gene>
    <name evidence="1" type="ORF">JVT61DRAFT_12403</name>
</gene>
<dbReference type="Proteomes" id="UP000683000">
    <property type="component" value="Unassembled WGS sequence"/>
</dbReference>
<dbReference type="AlphaFoldDB" id="A0A8I2YE80"/>
<reference evidence="1" key="1">
    <citation type="submission" date="2021-03" db="EMBL/GenBank/DDBJ databases">
        <title>Evolutionary innovations through gain and loss of genes in the ectomycorrhizal Boletales.</title>
        <authorList>
            <person name="Wu G."/>
            <person name="Miyauchi S."/>
            <person name="Morin E."/>
            <person name="Yang Z.-L."/>
            <person name="Xu J."/>
            <person name="Martin F.M."/>
        </authorList>
    </citation>
    <scope>NUCLEOTIDE SEQUENCE</scope>
    <source>
        <strain evidence="1">BR01</strain>
    </source>
</reference>
<protein>
    <submittedName>
        <fullName evidence="1">Uncharacterized protein</fullName>
    </submittedName>
</protein>
<organism evidence="1 2">
    <name type="scientific">Boletus reticuloceps</name>
    <dbReference type="NCBI Taxonomy" id="495285"/>
    <lineage>
        <taxon>Eukaryota</taxon>
        <taxon>Fungi</taxon>
        <taxon>Dikarya</taxon>
        <taxon>Basidiomycota</taxon>
        <taxon>Agaricomycotina</taxon>
        <taxon>Agaricomycetes</taxon>
        <taxon>Agaricomycetidae</taxon>
        <taxon>Boletales</taxon>
        <taxon>Boletineae</taxon>
        <taxon>Boletaceae</taxon>
        <taxon>Boletoideae</taxon>
        <taxon>Boletus</taxon>
    </lineage>
</organism>